<dbReference type="InterPro" id="IPR057727">
    <property type="entry name" value="WCX_dom"/>
</dbReference>
<dbReference type="PANTHER" id="PTHR34580">
    <property type="match status" value="1"/>
</dbReference>
<sequence length="334" mass="38002">MKKGKPAKKYSQAARVHDLIRLIEARHGVTIAEMAEETGVDRRTIHRDLAAIHEAGYPLISDWEEGRKVYRFITRFRDVPPITFTLQELVALSFFRTQLHFLDGTPFREDLDAVFRKVSSVLPPRYAAHMERIAEVSVPLLQGRRDYSRVGDGLRSLRDALIYQYRVRLAYQAKGQGRSALYEVDPYTLVFYKGGLYLVGYAHNRRALRTFAAERITSVEVTRERFEIPDDYRPAERLRDAFGIVEEEPLPVAIRFSPELAHTVRSRIWHPTQEVRMEPDGACVLSFTAGGRMEIIAWILSYGAHAEVLSPPDLRAEVARTAAAVAARYASSDG</sequence>
<dbReference type="InterPro" id="IPR013196">
    <property type="entry name" value="HTH_11"/>
</dbReference>
<dbReference type="RefSeq" id="WP_039642679.1">
    <property type="nucleotide sequence ID" value="NZ_JXBL01000001.1"/>
</dbReference>
<dbReference type="AlphaFoldDB" id="A0A0C1TK24"/>
<keyword evidence="5" id="KW-1185">Reference proteome</keyword>
<dbReference type="PROSITE" id="PS52050">
    <property type="entry name" value="WYL"/>
    <property type="match status" value="1"/>
</dbReference>
<dbReference type="PANTHER" id="PTHR34580:SF1">
    <property type="entry name" value="PROTEIN PAFC"/>
    <property type="match status" value="1"/>
</dbReference>
<dbReference type="InterPro" id="IPR036388">
    <property type="entry name" value="WH-like_DNA-bd_sf"/>
</dbReference>
<proteinExistence type="predicted"/>
<feature type="domain" description="WYL" evidence="2">
    <location>
        <begin position="154"/>
        <end position="221"/>
    </location>
</feature>
<feature type="domain" description="WCX" evidence="3">
    <location>
        <begin position="249"/>
        <end position="326"/>
    </location>
</feature>
<dbReference type="EMBL" id="JXBL01000001">
    <property type="protein sequence ID" value="KIE41169.1"/>
    <property type="molecule type" value="Genomic_DNA"/>
</dbReference>
<reference evidence="4 5" key="1">
    <citation type="submission" date="2015-01" db="EMBL/GenBank/DDBJ databases">
        <title>Genome sequence of the anaerobic bacterium Geobacter soli GSS01, a dissimilatory Fe(III) reducer from soil.</title>
        <authorList>
            <person name="Yang G."/>
            <person name="Zhou S."/>
        </authorList>
    </citation>
    <scope>NUCLEOTIDE SEQUENCE [LARGE SCALE GENOMIC DNA]</scope>
    <source>
        <strain evidence="4 5">GSS01</strain>
    </source>
</reference>
<dbReference type="InterPro" id="IPR051534">
    <property type="entry name" value="CBASS_pafABC_assoc_protein"/>
</dbReference>
<comment type="caution">
    <text evidence="4">The sequence shown here is derived from an EMBL/GenBank/DDBJ whole genome shotgun (WGS) entry which is preliminary data.</text>
</comment>
<dbReference type="Proteomes" id="UP000031433">
    <property type="component" value="Unassembled WGS sequence"/>
</dbReference>
<accession>A0A0C1TK24</accession>
<evidence type="ECO:0000313" key="4">
    <source>
        <dbReference type="EMBL" id="KIE41169.1"/>
    </source>
</evidence>
<gene>
    <name evidence="4" type="ORF">SE37_00230</name>
</gene>
<dbReference type="SUPFAM" id="SSF46785">
    <property type="entry name" value="Winged helix' DNA-binding domain"/>
    <property type="match status" value="1"/>
</dbReference>
<evidence type="ECO:0000259" key="2">
    <source>
        <dbReference type="Pfam" id="PF13280"/>
    </source>
</evidence>
<feature type="domain" description="Helix-turn-helix type 11" evidence="1">
    <location>
        <begin position="17"/>
        <end position="62"/>
    </location>
</feature>
<dbReference type="Pfam" id="PF08279">
    <property type="entry name" value="HTH_11"/>
    <property type="match status" value="1"/>
</dbReference>
<dbReference type="InterPro" id="IPR028349">
    <property type="entry name" value="PafC-like"/>
</dbReference>
<evidence type="ECO:0000259" key="3">
    <source>
        <dbReference type="Pfam" id="PF25583"/>
    </source>
</evidence>
<organism evidence="4 5">
    <name type="scientific">Geobacter soli</name>
    <dbReference type="NCBI Taxonomy" id="1510391"/>
    <lineage>
        <taxon>Bacteria</taxon>
        <taxon>Pseudomonadati</taxon>
        <taxon>Thermodesulfobacteriota</taxon>
        <taxon>Desulfuromonadia</taxon>
        <taxon>Geobacterales</taxon>
        <taxon>Geobacteraceae</taxon>
        <taxon>Geobacter</taxon>
    </lineage>
</organism>
<dbReference type="Pfam" id="PF13280">
    <property type="entry name" value="WYL"/>
    <property type="match status" value="1"/>
</dbReference>
<dbReference type="InterPro" id="IPR036390">
    <property type="entry name" value="WH_DNA-bd_sf"/>
</dbReference>
<dbReference type="PIRSF" id="PIRSF016838">
    <property type="entry name" value="PafC"/>
    <property type="match status" value="1"/>
</dbReference>
<evidence type="ECO:0000313" key="5">
    <source>
        <dbReference type="Proteomes" id="UP000031433"/>
    </source>
</evidence>
<evidence type="ECO:0000259" key="1">
    <source>
        <dbReference type="Pfam" id="PF08279"/>
    </source>
</evidence>
<dbReference type="Gene3D" id="1.10.10.10">
    <property type="entry name" value="Winged helix-like DNA-binding domain superfamily/Winged helix DNA-binding domain"/>
    <property type="match status" value="1"/>
</dbReference>
<dbReference type="Pfam" id="PF25583">
    <property type="entry name" value="WCX"/>
    <property type="match status" value="1"/>
</dbReference>
<protein>
    <submittedName>
        <fullName evidence="4">Transcriptional regulator</fullName>
    </submittedName>
</protein>
<name>A0A0C1TK24_9BACT</name>
<dbReference type="InterPro" id="IPR026881">
    <property type="entry name" value="WYL_dom"/>
</dbReference>